<dbReference type="InterPro" id="IPR025486">
    <property type="entry name" value="DUF4378"/>
</dbReference>
<feature type="domain" description="DUF3741" evidence="2">
    <location>
        <begin position="222"/>
        <end position="264"/>
    </location>
</feature>
<feature type="region of interest" description="Disordered" evidence="1">
    <location>
        <begin position="539"/>
        <end position="588"/>
    </location>
</feature>
<evidence type="ECO:0000259" key="3">
    <source>
        <dbReference type="Pfam" id="PF14309"/>
    </source>
</evidence>
<proteinExistence type="predicted"/>
<sequence>MRRRFREKECALSSENCPSSCHTHPGRVWGILHLMKYHHLRHVKKRLTHRRHGCGRQDGRDEIPRTSNGSVADSLPEHYIRNTTLSNVEPKLVPTSPPAKSSIRSRLRSLLHDDIYKRGRHKRSSTCPAKSQLNHSDSVQNLEIDPFSELLLAVESPEPVIATFQDHIAAGTLDMLSPVFSEKPIANNDKCVDCGTVFSSDILEPSKIHKHLSSPNQAGPEEKLMNAKILTTDASPHLFKDFLDALDLINTDKDFLLEYIQDPGTPSPLNTHTQQSPIGQLRRVKSLSFPVSASSSGRHDPDAGQLINQMVGDLFNAEEDKLQVQSNKQNASMNMCSKDLHQESTPSSSSHMFDQWCERNNNSSSFSSQVPGNVKTRHFRDLRKKMKNIIEEGRNEKNRITMDAILDKIPRGRKFTKNVKKFMHDQSKDHTTGGEGEESRTSGFGNRLSSRSFNMRQQSPMRTSSLKESAGRYSQLYETCFNSEAKHPKTEKLRLKTEERNCVLKTPKSFKRFLSMPNLKFYVHKNAESPVLLSPQNSVKKYEDRTTNGSVIDQKQRSFEHSDSSNSHILPPKPADNTNKESSLNADQKNLLVRRASKSGFDFNNEEKEEKIIGIEGLGNMRDSEEDIGAETESATMRADVNSVFSSDTSFLDIAFDLEEESDRELKPESADGLDNMAEQQEAEEDHPEETDNFQPEVFENVQNLGTLSKNFNYEIPCIEVDASHEAAFNYVRKVLELSGFSSHDFFGIWYSDNQPVDPSLYEEVEGCLLLDPHCSGNSCEGQPCNHMLLFDVINEGLSEIFGASYSYYPRPLSSLSHVHSLPAGDNVLPKVWAIISWYLNSPTMGLYPPLDYYVSRDLSKNDGWMNLQFDSECVGLELDDMIFDDLVEEIITT</sequence>
<reference evidence="4 5" key="1">
    <citation type="submission" date="2024-08" db="EMBL/GenBank/DDBJ databases">
        <title>Insights into the chromosomal genome structure of Flemingia macrophylla.</title>
        <authorList>
            <person name="Ding Y."/>
            <person name="Zhao Y."/>
            <person name="Bi W."/>
            <person name="Wu M."/>
            <person name="Zhao G."/>
            <person name="Gong Y."/>
            <person name="Li W."/>
            <person name="Zhang P."/>
        </authorList>
    </citation>
    <scope>NUCLEOTIDE SEQUENCE [LARGE SCALE GENOMIC DNA]</scope>
    <source>
        <strain evidence="4">DYQJB</strain>
        <tissue evidence="4">Leaf</tissue>
    </source>
</reference>
<dbReference type="InterPro" id="IPR022212">
    <property type="entry name" value="DUF3741"/>
</dbReference>
<feature type="compositionally biased region" description="Polar residues" evidence="1">
    <location>
        <begin position="576"/>
        <end position="588"/>
    </location>
</feature>
<dbReference type="PANTHER" id="PTHR47071">
    <property type="entry name" value="PROTEIN TRM32"/>
    <property type="match status" value="1"/>
</dbReference>
<evidence type="ECO:0000313" key="5">
    <source>
        <dbReference type="Proteomes" id="UP001603857"/>
    </source>
</evidence>
<dbReference type="PANTHER" id="PTHR47071:SF9">
    <property type="entry name" value="TRM32-LIKE PROTEIN (DUF3741)"/>
    <property type="match status" value="1"/>
</dbReference>
<feature type="compositionally biased region" description="Basic and acidic residues" evidence="1">
    <location>
        <begin position="424"/>
        <end position="440"/>
    </location>
</feature>
<evidence type="ECO:0000313" key="4">
    <source>
        <dbReference type="EMBL" id="KAL2326582.1"/>
    </source>
</evidence>
<feature type="region of interest" description="Disordered" evidence="1">
    <location>
        <begin position="424"/>
        <end position="450"/>
    </location>
</feature>
<dbReference type="Proteomes" id="UP001603857">
    <property type="component" value="Unassembled WGS sequence"/>
</dbReference>
<evidence type="ECO:0000259" key="2">
    <source>
        <dbReference type="Pfam" id="PF12552"/>
    </source>
</evidence>
<dbReference type="AlphaFoldDB" id="A0ABD1LSU5"/>
<dbReference type="EMBL" id="JBGMDY010000008">
    <property type="protein sequence ID" value="KAL2326582.1"/>
    <property type="molecule type" value="Genomic_DNA"/>
</dbReference>
<feature type="compositionally biased region" description="Basic and acidic residues" evidence="1">
    <location>
        <begin position="554"/>
        <end position="563"/>
    </location>
</feature>
<evidence type="ECO:0008006" key="6">
    <source>
        <dbReference type="Google" id="ProtNLM"/>
    </source>
</evidence>
<comment type="caution">
    <text evidence="4">The sequence shown here is derived from an EMBL/GenBank/DDBJ whole genome shotgun (WGS) entry which is preliminary data.</text>
</comment>
<feature type="compositionally biased region" description="Basic and acidic residues" evidence="1">
    <location>
        <begin position="55"/>
        <end position="64"/>
    </location>
</feature>
<gene>
    <name evidence="4" type="ORF">Fmac_025640</name>
</gene>
<dbReference type="Pfam" id="PF14309">
    <property type="entry name" value="DUF4378"/>
    <property type="match status" value="1"/>
</dbReference>
<keyword evidence="5" id="KW-1185">Reference proteome</keyword>
<protein>
    <recommendedName>
        <fullName evidence="6">DUF4378 domain-containing protein</fullName>
    </recommendedName>
</protein>
<feature type="region of interest" description="Disordered" evidence="1">
    <location>
        <begin position="47"/>
        <end position="77"/>
    </location>
</feature>
<dbReference type="InterPro" id="IPR044257">
    <property type="entry name" value="TRM32-like"/>
</dbReference>
<name>A0ABD1LSU5_9FABA</name>
<organism evidence="4 5">
    <name type="scientific">Flemingia macrophylla</name>
    <dbReference type="NCBI Taxonomy" id="520843"/>
    <lineage>
        <taxon>Eukaryota</taxon>
        <taxon>Viridiplantae</taxon>
        <taxon>Streptophyta</taxon>
        <taxon>Embryophyta</taxon>
        <taxon>Tracheophyta</taxon>
        <taxon>Spermatophyta</taxon>
        <taxon>Magnoliopsida</taxon>
        <taxon>eudicotyledons</taxon>
        <taxon>Gunneridae</taxon>
        <taxon>Pentapetalae</taxon>
        <taxon>rosids</taxon>
        <taxon>fabids</taxon>
        <taxon>Fabales</taxon>
        <taxon>Fabaceae</taxon>
        <taxon>Papilionoideae</taxon>
        <taxon>50 kb inversion clade</taxon>
        <taxon>NPAAA clade</taxon>
        <taxon>indigoferoid/millettioid clade</taxon>
        <taxon>Phaseoleae</taxon>
        <taxon>Flemingia</taxon>
    </lineage>
</organism>
<dbReference type="Pfam" id="PF12552">
    <property type="entry name" value="DUF3741"/>
    <property type="match status" value="1"/>
</dbReference>
<accession>A0ABD1LSU5</accession>
<feature type="domain" description="DUF4378" evidence="3">
    <location>
        <begin position="729"/>
        <end position="890"/>
    </location>
</feature>
<evidence type="ECO:0000256" key="1">
    <source>
        <dbReference type="SAM" id="MobiDB-lite"/>
    </source>
</evidence>